<dbReference type="SUPFAM" id="SSF55785">
    <property type="entry name" value="PYP-like sensor domain (PAS domain)"/>
    <property type="match status" value="3"/>
</dbReference>
<dbReference type="CDD" id="cd00130">
    <property type="entry name" value="PAS"/>
    <property type="match status" value="3"/>
</dbReference>
<dbReference type="Pfam" id="PF00989">
    <property type="entry name" value="PAS"/>
    <property type="match status" value="1"/>
</dbReference>
<dbReference type="NCBIfam" id="TIGR00229">
    <property type="entry name" value="sensory_box"/>
    <property type="match status" value="3"/>
</dbReference>
<evidence type="ECO:0000313" key="13">
    <source>
        <dbReference type="EMBL" id="ACL09716.1"/>
    </source>
</evidence>
<evidence type="ECO:0000256" key="3">
    <source>
        <dbReference type="ARBA" id="ARBA00022553"/>
    </source>
</evidence>
<dbReference type="InterPro" id="IPR000014">
    <property type="entry name" value="PAS"/>
</dbReference>
<evidence type="ECO:0000256" key="4">
    <source>
        <dbReference type="ARBA" id="ARBA00022679"/>
    </source>
</evidence>
<evidence type="ECO:0000259" key="11">
    <source>
        <dbReference type="PROSITE" id="PS50112"/>
    </source>
</evidence>
<evidence type="ECO:0000256" key="9">
    <source>
        <dbReference type="SAM" id="MobiDB-lite"/>
    </source>
</evidence>
<dbReference type="InterPro" id="IPR003594">
    <property type="entry name" value="HATPase_dom"/>
</dbReference>
<evidence type="ECO:0000256" key="8">
    <source>
        <dbReference type="ARBA" id="ARBA00023012"/>
    </source>
</evidence>
<feature type="compositionally biased region" description="Low complexity" evidence="9">
    <location>
        <begin position="793"/>
        <end position="807"/>
    </location>
</feature>
<dbReference type="EC" id="2.7.13.3" evidence="2"/>
<evidence type="ECO:0000256" key="6">
    <source>
        <dbReference type="ARBA" id="ARBA00022777"/>
    </source>
</evidence>
<evidence type="ECO:0000256" key="1">
    <source>
        <dbReference type="ARBA" id="ARBA00000085"/>
    </source>
</evidence>
<dbReference type="EMBL" id="CP001197">
    <property type="protein sequence ID" value="ACL09716.1"/>
    <property type="molecule type" value="Genomic_DNA"/>
</dbReference>
<dbReference type="InterPro" id="IPR004358">
    <property type="entry name" value="Sig_transdc_His_kin-like_C"/>
</dbReference>
<dbReference type="PRINTS" id="PR00344">
    <property type="entry name" value="BCTRLSENSOR"/>
</dbReference>
<feature type="domain" description="PAS" evidence="11">
    <location>
        <begin position="109"/>
        <end position="179"/>
    </location>
</feature>
<organism evidence="13">
    <name type="scientific">Nitratidesulfovibrio vulgaris (strain DSM 19637 / Miyazaki F)</name>
    <name type="common">Desulfovibrio vulgaris</name>
    <dbReference type="NCBI Taxonomy" id="883"/>
    <lineage>
        <taxon>Bacteria</taxon>
        <taxon>Pseudomonadati</taxon>
        <taxon>Thermodesulfobacteriota</taxon>
        <taxon>Desulfovibrionia</taxon>
        <taxon>Desulfovibrionales</taxon>
        <taxon>Desulfovibrionaceae</taxon>
        <taxon>Nitratidesulfovibrio</taxon>
    </lineage>
</organism>
<dbReference type="SMART" id="SM00387">
    <property type="entry name" value="HATPase_c"/>
    <property type="match status" value="1"/>
</dbReference>
<feature type="region of interest" description="Disordered" evidence="9">
    <location>
        <begin position="785"/>
        <end position="823"/>
    </location>
</feature>
<evidence type="ECO:0000256" key="7">
    <source>
        <dbReference type="ARBA" id="ARBA00022840"/>
    </source>
</evidence>
<dbReference type="OrthoDB" id="1931120at2"/>
<dbReference type="InterPro" id="IPR013767">
    <property type="entry name" value="PAS_fold"/>
</dbReference>
<keyword evidence="6 13" id="KW-0418">Kinase</keyword>
<dbReference type="eggNOG" id="COG3829">
    <property type="taxonomic scope" value="Bacteria"/>
</dbReference>
<dbReference type="CDD" id="cd00082">
    <property type="entry name" value="HisKA"/>
    <property type="match status" value="1"/>
</dbReference>
<dbReference type="SMART" id="SM00388">
    <property type="entry name" value="HisKA"/>
    <property type="match status" value="1"/>
</dbReference>
<dbReference type="GO" id="GO:0000155">
    <property type="term" value="F:phosphorelay sensor kinase activity"/>
    <property type="evidence" value="ECO:0007669"/>
    <property type="project" value="InterPro"/>
</dbReference>
<gene>
    <name evidence="13" type="ordered locus">DvMF_2778</name>
</gene>
<reference evidence="13" key="1">
    <citation type="submission" date="2008-10" db="EMBL/GenBank/DDBJ databases">
        <title>Complete sequence of Desulfovibrio vulgaris str. 'Miyazaki F'.</title>
        <authorList>
            <person name="Lucas S."/>
            <person name="Copeland A."/>
            <person name="Lapidus A."/>
            <person name="Glavina del Rio T."/>
            <person name="Dalin E."/>
            <person name="Tice H."/>
            <person name="Bruce D."/>
            <person name="Goodwin L."/>
            <person name="Pitluck S."/>
            <person name="Sims D."/>
            <person name="Brettin T."/>
            <person name="Detter J.C."/>
            <person name="Han C."/>
            <person name="Larimer F."/>
            <person name="Land M."/>
            <person name="Hauser L."/>
            <person name="Kyrpides N."/>
            <person name="Mikhailova N."/>
            <person name="Hazen T.C."/>
            <person name="Richardson P."/>
        </authorList>
    </citation>
    <scope>NUCLEOTIDE SEQUENCE</scope>
    <source>
        <strain evidence="13">Miyazaki F</strain>
    </source>
</reference>
<comment type="catalytic activity">
    <reaction evidence="1">
        <text>ATP + protein L-histidine = ADP + protein N-phospho-L-histidine.</text>
        <dbReference type="EC" id="2.7.13.3"/>
    </reaction>
</comment>
<dbReference type="PROSITE" id="PS50109">
    <property type="entry name" value="HIS_KIN"/>
    <property type="match status" value="1"/>
</dbReference>
<dbReference type="InterPro" id="IPR035965">
    <property type="entry name" value="PAS-like_dom_sf"/>
</dbReference>
<keyword evidence="4" id="KW-0808">Transferase</keyword>
<dbReference type="Gene3D" id="3.30.450.20">
    <property type="entry name" value="PAS domain"/>
    <property type="match status" value="3"/>
</dbReference>
<dbReference type="KEGG" id="dvm:DvMF_2778"/>
<dbReference type="Pfam" id="PF08448">
    <property type="entry name" value="PAS_4"/>
    <property type="match status" value="2"/>
</dbReference>
<evidence type="ECO:0000259" key="12">
    <source>
        <dbReference type="PROSITE" id="PS50113"/>
    </source>
</evidence>
<dbReference type="Pfam" id="PF00512">
    <property type="entry name" value="HisKA"/>
    <property type="match status" value="1"/>
</dbReference>
<dbReference type="eggNOG" id="COG4191">
    <property type="taxonomic scope" value="Bacteria"/>
</dbReference>
<dbReference type="Gene3D" id="1.10.287.130">
    <property type="match status" value="1"/>
</dbReference>
<dbReference type="GO" id="GO:0005524">
    <property type="term" value="F:ATP binding"/>
    <property type="evidence" value="ECO:0007669"/>
    <property type="project" value="UniProtKB-KW"/>
</dbReference>
<dbReference type="SMART" id="SM00091">
    <property type="entry name" value="PAS"/>
    <property type="match status" value="3"/>
</dbReference>
<feature type="domain" description="PAC" evidence="12">
    <location>
        <begin position="303"/>
        <end position="355"/>
    </location>
</feature>
<feature type="compositionally biased region" description="Basic and acidic residues" evidence="9">
    <location>
        <begin position="814"/>
        <end position="823"/>
    </location>
</feature>
<keyword evidence="8" id="KW-0902">Two-component regulatory system</keyword>
<dbReference type="GO" id="GO:0006355">
    <property type="term" value="P:regulation of DNA-templated transcription"/>
    <property type="evidence" value="ECO:0007669"/>
    <property type="project" value="InterPro"/>
</dbReference>
<dbReference type="InterPro" id="IPR036097">
    <property type="entry name" value="HisK_dim/P_sf"/>
</dbReference>
<dbReference type="InterPro" id="IPR003661">
    <property type="entry name" value="HisK_dim/P_dom"/>
</dbReference>
<dbReference type="PANTHER" id="PTHR43065">
    <property type="entry name" value="SENSOR HISTIDINE KINASE"/>
    <property type="match status" value="1"/>
</dbReference>
<name>B8DJ55_NITV9</name>
<keyword evidence="5" id="KW-0547">Nucleotide-binding</keyword>
<dbReference type="PROSITE" id="PS50112">
    <property type="entry name" value="PAS"/>
    <property type="match status" value="2"/>
</dbReference>
<dbReference type="PROSITE" id="PS50113">
    <property type="entry name" value="PAC"/>
    <property type="match status" value="1"/>
</dbReference>
<accession>B8DJ55</accession>
<feature type="domain" description="PAS" evidence="11">
    <location>
        <begin position="374"/>
        <end position="444"/>
    </location>
</feature>
<dbReference type="AlphaFoldDB" id="B8DJ55"/>
<dbReference type="InterPro" id="IPR005467">
    <property type="entry name" value="His_kinase_dom"/>
</dbReference>
<evidence type="ECO:0000259" key="10">
    <source>
        <dbReference type="PROSITE" id="PS50109"/>
    </source>
</evidence>
<protein>
    <recommendedName>
        <fullName evidence="2">histidine kinase</fullName>
        <ecNumber evidence="2">2.7.13.3</ecNumber>
    </recommendedName>
</protein>
<evidence type="ECO:0000256" key="5">
    <source>
        <dbReference type="ARBA" id="ARBA00022741"/>
    </source>
</evidence>
<sequence length="823" mass="88281">MPKRAVSRTGTAPGTGGAPLESPGAGESPASAGFAPTSCPAGSGQACQRADGGMPARQNDPRPEPFSKPAAHRSVQTPEEELQRLRAELAVLRHRLRKAEARLLPLDADPETPDMLLDAVPVLALCIDADGRVRMVNRGFESLFGIWRMEARGHRLEGLVPPEVSAQLSPLLARAFAGEQRVTGELAVSGHAGERWFNITLAGRGLPGSGIMCRVLLVGVEITEAVTARRALREVGETRRALLDAAPGAAFLMEPDGTIVAHNSAAARHAWRDGQDMVGESVFALMPPGMAARRREELARCVATGRGGYFEEHDGGRVLRHNLAPVFDVQGRVAQIAVYLHDVTSQRRAEEELQATLERKDRMVHAHEAALGRHERLLRRIYDDVPVGLLHTSAAGNVIEANRALCAITGLTLSEMRGMHVLDLVLPEYRESLAYEMRRNRAERDRVARFEVRVRRPDGEIRLCRVTSTVIWGTDDLPLFGLGVVEDQTELHRLRAEAVRAGQLAALGELAAGVAHEINNPITGIINCAQLLLDDADVSAQGGMRHEPQPELAGRILREGQRIAGIVRNLLFFGRDRRDTDVRVDLREVLHDTLALTRTLMEGDGVDIQLNLPDLPLMVVGRPGELQQVFMNLLANAHHALNAAATGGQGEPGAVPRPRRLTLTAARSSLGPQREAARKGVSLDGGGDGCRGICIPERRATRRRGGRLTVSGPCVCVTVADTGTGIAPAVLDRVFEPFFTTKPEGKGTGLGLSISYGIVKSHGGTLVLDSDGVSGSRAVVVLPEAPPESLLEADAGAPTAPDTPDTHASGRQGEVAHGEDIAR</sequence>
<keyword evidence="7" id="KW-0067">ATP-binding</keyword>
<evidence type="ECO:0000256" key="2">
    <source>
        <dbReference type="ARBA" id="ARBA00012438"/>
    </source>
</evidence>
<dbReference type="Gene3D" id="3.30.565.10">
    <property type="entry name" value="Histidine kinase-like ATPase, C-terminal domain"/>
    <property type="match status" value="1"/>
</dbReference>
<dbReference type="InterPro" id="IPR036890">
    <property type="entry name" value="HATPase_C_sf"/>
</dbReference>
<proteinExistence type="predicted"/>
<dbReference type="SUPFAM" id="SSF47384">
    <property type="entry name" value="Homodimeric domain of signal transducing histidine kinase"/>
    <property type="match status" value="1"/>
</dbReference>
<feature type="region of interest" description="Disordered" evidence="9">
    <location>
        <begin position="1"/>
        <end position="81"/>
    </location>
</feature>
<dbReference type="SUPFAM" id="SSF55874">
    <property type="entry name" value="ATPase domain of HSP90 chaperone/DNA topoisomerase II/histidine kinase"/>
    <property type="match status" value="1"/>
</dbReference>
<dbReference type="STRING" id="883.DvMF_2778"/>
<dbReference type="InterPro" id="IPR013656">
    <property type="entry name" value="PAS_4"/>
</dbReference>
<feature type="domain" description="Histidine kinase" evidence="10">
    <location>
        <begin position="513"/>
        <end position="786"/>
    </location>
</feature>
<dbReference type="HOGENOM" id="CLU_000445_114_39_7"/>
<dbReference type="Pfam" id="PF02518">
    <property type="entry name" value="HATPase_c"/>
    <property type="match status" value="1"/>
</dbReference>
<dbReference type="PANTHER" id="PTHR43065:SF10">
    <property type="entry name" value="PEROXIDE STRESS-ACTIVATED HISTIDINE KINASE MAK3"/>
    <property type="match status" value="1"/>
</dbReference>
<dbReference type="InterPro" id="IPR000700">
    <property type="entry name" value="PAS-assoc_C"/>
</dbReference>
<keyword evidence="3" id="KW-0597">Phosphoprotein</keyword>